<dbReference type="EMBL" id="CM042037">
    <property type="protein sequence ID" value="KAI3742301.1"/>
    <property type="molecule type" value="Genomic_DNA"/>
</dbReference>
<accession>A0ACB9D7L3</accession>
<reference evidence="2" key="1">
    <citation type="journal article" date="2022" name="Mol. Ecol. Resour.">
        <title>The genomes of chicory, endive, great burdock and yacon provide insights into Asteraceae palaeo-polyploidization history and plant inulin production.</title>
        <authorList>
            <person name="Fan W."/>
            <person name="Wang S."/>
            <person name="Wang H."/>
            <person name="Wang A."/>
            <person name="Jiang F."/>
            <person name="Liu H."/>
            <person name="Zhao H."/>
            <person name="Xu D."/>
            <person name="Zhang Y."/>
        </authorList>
    </citation>
    <scope>NUCLEOTIDE SEQUENCE [LARGE SCALE GENOMIC DNA]</scope>
    <source>
        <strain evidence="2">cv. Yunnan</strain>
    </source>
</reference>
<sequence>MTIVAHLPCNSDSWPVTKYISESFYESHKPQDRAYHYEDHFSWRKQRSSNEDYGEEREKRSLDQERFMHAQTEGVDSFNPTQTTSDQGVKDASFEDRLESSLGKVSDLHLLSGKESNYNVKLRYDVSGQASR</sequence>
<gene>
    <name evidence="1" type="ORF">L1987_59981</name>
</gene>
<proteinExistence type="predicted"/>
<name>A0ACB9D7L3_9ASTR</name>
<dbReference type="Proteomes" id="UP001056120">
    <property type="component" value="Linkage Group LG20"/>
</dbReference>
<keyword evidence="2" id="KW-1185">Reference proteome</keyword>
<reference evidence="1 2" key="2">
    <citation type="journal article" date="2022" name="Mol. Ecol. Resour.">
        <title>The genomes of chicory, endive, great burdock and yacon provide insights into Asteraceae paleo-polyploidization history and plant inulin production.</title>
        <authorList>
            <person name="Fan W."/>
            <person name="Wang S."/>
            <person name="Wang H."/>
            <person name="Wang A."/>
            <person name="Jiang F."/>
            <person name="Liu H."/>
            <person name="Zhao H."/>
            <person name="Xu D."/>
            <person name="Zhang Y."/>
        </authorList>
    </citation>
    <scope>NUCLEOTIDE SEQUENCE [LARGE SCALE GENOMIC DNA]</scope>
    <source>
        <strain evidence="2">cv. Yunnan</strain>
        <tissue evidence="1">Leaves</tissue>
    </source>
</reference>
<evidence type="ECO:0000313" key="2">
    <source>
        <dbReference type="Proteomes" id="UP001056120"/>
    </source>
</evidence>
<evidence type="ECO:0000313" key="1">
    <source>
        <dbReference type="EMBL" id="KAI3742301.1"/>
    </source>
</evidence>
<protein>
    <submittedName>
        <fullName evidence="1">Uncharacterized protein</fullName>
    </submittedName>
</protein>
<organism evidence="1 2">
    <name type="scientific">Smallanthus sonchifolius</name>
    <dbReference type="NCBI Taxonomy" id="185202"/>
    <lineage>
        <taxon>Eukaryota</taxon>
        <taxon>Viridiplantae</taxon>
        <taxon>Streptophyta</taxon>
        <taxon>Embryophyta</taxon>
        <taxon>Tracheophyta</taxon>
        <taxon>Spermatophyta</taxon>
        <taxon>Magnoliopsida</taxon>
        <taxon>eudicotyledons</taxon>
        <taxon>Gunneridae</taxon>
        <taxon>Pentapetalae</taxon>
        <taxon>asterids</taxon>
        <taxon>campanulids</taxon>
        <taxon>Asterales</taxon>
        <taxon>Asteraceae</taxon>
        <taxon>Asteroideae</taxon>
        <taxon>Heliantheae alliance</taxon>
        <taxon>Millerieae</taxon>
        <taxon>Smallanthus</taxon>
    </lineage>
</organism>
<comment type="caution">
    <text evidence="1">The sequence shown here is derived from an EMBL/GenBank/DDBJ whole genome shotgun (WGS) entry which is preliminary data.</text>
</comment>